<gene>
    <name evidence="1" type="ORF">CCHR01_14106</name>
</gene>
<protein>
    <submittedName>
        <fullName evidence="1">Uncharacterized protein</fullName>
    </submittedName>
</protein>
<reference evidence="1" key="1">
    <citation type="submission" date="2023-01" db="EMBL/GenBank/DDBJ databases">
        <title>Colletotrichum chrysophilum M932 genome sequence.</title>
        <authorList>
            <person name="Baroncelli R."/>
        </authorList>
    </citation>
    <scope>NUCLEOTIDE SEQUENCE</scope>
    <source>
        <strain evidence="1">M932</strain>
    </source>
</reference>
<comment type="caution">
    <text evidence="1">The sequence shown here is derived from an EMBL/GenBank/DDBJ whole genome shotgun (WGS) entry which is preliminary data.</text>
</comment>
<proteinExistence type="predicted"/>
<sequence>MVLCEKKLNNMKGKIFGFEDPVARNTMRDLRDGALTGDISDQDEFFRGIARAISVFVYLNHPDVLPTVQGNRQNLFNAARLLAMLIIEFANLEYLVREFDDAWYEEAARRTRAWAEEMLDSIQNALAPLVLSGRAPPNMAAIYAAIAALRGRLGDIKAPPRK</sequence>
<dbReference type="AlphaFoldDB" id="A0AAD9A996"/>
<dbReference type="Proteomes" id="UP001243330">
    <property type="component" value="Unassembled WGS sequence"/>
</dbReference>
<evidence type="ECO:0000313" key="1">
    <source>
        <dbReference type="EMBL" id="KAK1843275.1"/>
    </source>
</evidence>
<evidence type="ECO:0000313" key="2">
    <source>
        <dbReference type="Proteomes" id="UP001243330"/>
    </source>
</evidence>
<dbReference type="EMBL" id="JAQOWY010000367">
    <property type="protein sequence ID" value="KAK1843275.1"/>
    <property type="molecule type" value="Genomic_DNA"/>
</dbReference>
<name>A0AAD9A996_9PEZI</name>
<keyword evidence="2" id="KW-1185">Reference proteome</keyword>
<organism evidence="1 2">
    <name type="scientific">Colletotrichum chrysophilum</name>
    <dbReference type="NCBI Taxonomy" id="1836956"/>
    <lineage>
        <taxon>Eukaryota</taxon>
        <taxon>Fungi</taxon>
        <taxon>Dikarya</taxon>
        <taxon>Ascomycota</taxon>
        <taxon>Pezizomycotina</taxon>
        <taxon>Sordariomycetes</taxon>
        <taxon>Hypocreomycetidae</taxon>
        <taxon>Glomerellales</taxon>
        <taxon>Glomerellaceae</taxon>
        <taxon>Colletotrichum</taxon>
        <taxon>Colletotrichum gloeosporioides species complex</taxon>
    </lineage>
</organism>
<accession>A0AAD9A996</accession>